<comment type="cofactor">
    <cofactor evidence="5">
        <name>Mg(2+)</name>
        <dbReference type="ChEBI" id="CHEBI:18420"/>
    </cofactor>
</comment>
<sequence>MQNTDATDVENNMDDPMKPGLSEIGQEAQLIAWRKQRRSELLELRTSFSEEQQHRASEMVLNRVHSIFQAQGTRIAGFYWPFRGEIEVLPLIDRFLAEGGTAALPMVVGRSRPLTFRLWMPGCPMVAGAFGIPYPAESRVLVPDTLVVPLVGYDDCCYRLGYGGGYYDRTLAVAEPKPLSIGIGFASLRLETIWPQQYDVPMDYVVTEAETIRRRA</sequence>
<evidence type="ECO:0000256" key="4">
    <source>
        <dbReference type="PIRSR" id="PIRSR006806-1"/>
    </source>
</evidence>
<dbReference type="GO" id="GO:0046872">
    <property type="term" value="F:metal ion binding"/>
    <property type="evidence" value="ECO:0007669"/>
    <property type="project" value="UniProtKB-KW"/>
</dbReference>
<keyword evidence="3 4" id="KW-0067">ATP-binding</keyword>
<gene>
    <name evidence="6" type="ORF">HDF14_004811</name>
</gene>
<dbReference type="SUPFAM" id="SSF100950">
    <property type="entry name" value="NagB/RpiA/CoA transferase-like"/>
    <property type="match status" value="1"/>
</dbReference>
<dbReference type="GO" id="GO:0009396">
    <property type="term" value="P:folic acid-containing compound biosynthetic process"/>
    <property type="evidence" value="ECO:0007669"/>
    <property type="project" value="TreeGrafter"/>
</dbReference>
<feature type="binding site" evidence="4">
    <location>
        <begin position="159"/>
        <end position="167"/>
    </location>
    <ligand>
        <name>ATP</name>
        <dbReference type="ChEBI" id="CHEBI:30616"/>
    </ligand>
</feature>
<dbReference type="PIRSF" id="PIRSF006806">
    <property type="entry name" value="FTHF_cligase"/>
    <property type="match status" value="1"/>
</dbReference>
<comment type="catalytic activity">
    <reaction evidence="5">
        <text>(6S)-5-formyl-5,6,7,8-tetrahydrofolate + ATP = (6R)-5,10-methenyltetrahydrofolate + ADP + phosphate</text>
        <dbReference type="Rhea" id="RHEA:10488"/>
        <dbReference type="ChEBI" id="CHEBI:30616"/>
        <dbReference type="ChEBI" id="CHEBI:43474"/>
        <dbReference type="ChEBI" id="CHEBI:57455"/>
        <dbReference type="ChEBI" id="CHEBI:57457"/>
        <dbReference type="ChEBI" id="CHEBI:456216"/>
        <dbReference type="EC" id="6.3.3.2"/>
    </reaction>
</comment>
<proteinExistence type="inferred from homology"/>
<evidence type="ECO:0000256" key="5">
    <source>
        <dbReference type="RuleBase" id="RU361279"/>
    </source>
</evidence>
<protein>
    <recommendedName>
        <fullName evidence="5">5-formyltetrahydrofolate cyclo-ligase</fullName>
        <ecNumber evidence="5">6.3.3.2</ecNumber>
    </recommendedName>
</protein>
<name>A0A9X0QIQ0_9BACT</name>
<dbReference type="Gene3D" id="3.40.50.10420">
    <property type="entry name" value="NagB/RpiA/CoA transferase-like"/>
    <property type="match status" value="1"/>
</dbReference>
<keyword evidence="6" id="KW-0436">Ligase</keyword>
<evidence type="ECO:0000256" key="1">
    <source>
        <dbReference type="ARBA" id="ARBA00010638"/>
    </source>
</evidence>
<dbReference type="Pfam" id="PF01812">
    <property type="entry name" value="5-FTHF_cyc-lig"/>
    <property type="match status" value="1"/>
</dbReference>
<evidence type="ECO:0000313" key="6">
    <source>
        <dbReference type="EMBL" id="MBB5331173.1"/>
    </source>
</evidence>
<dbReference type="GO" id="GO:0030272">
    <property type="term" value="F:5-formyltetrahydrofolate cyclo-ligase activity"/>
    <property type="evidence" value="ECO:0007669"/>
    <property type="project" value="UniProtKB-EC"/>
</dbReference>
<dbReference type="GO" id="GO:0035999">
    <property type="term" value="P:tetrahydrofolate interconversion"/>
    <property type="evidence" value="ECO:0007669"/>
    <property type="project" value="TreeGrafter"/>
</dbReference>
<dbReference type="InterPro" id="IPR002698">
    <property type="entry name" value="FTHF_cligase"/>
</dbReference>
<evidence type="ECO:0000256" key="2">
    <source>
        <dbReference type="ARBA" id="ARBA00022741"/>
    </source>
</evidence>
<accession>A0A9X0QIQ0</accession>
<dbReference type="InterPro" id="IPR024185">
    <property type="entry name" value="FTHF_cligase-like_sf"/>
</dbReference>
<dbReference type="Proteomes" id="UP000535182">
    <property type="component" value="Unassembled WGS sequence"/>
</dbReference>
<keyword evidence="7" id="KW-1185">Reference proteome</keyword>
<keyword evidence="2 4" id="KW-0547">Nucleotide-binding</keyword>
<dbReference type="PANTHER" id="PTHR23407:SF1">
    <property type="entry name" value="5-FORMYLTETRAHYDROFOLATE CYCLO-LIGASE"/>
    <property type="match status" value="1"/>
</dbReference>
<dbReference type="InterPro" id="IPR037171">
    <property type="entry name" value="NagB/RpiA_transferase-like"/>
</dbReference>
<dbReference type="EMBL" id="JACHEB010000013">
    <property type="protein sequence ID" value="MBB5331173.1"/>
    <property type="molecule type" value="Genomic_DNA"/>
</dbReference>
<organism evidence="6 7">
    <name type="scientific">Tunturiibacter gelidiferens</name>
    <dbReference type="NCBI Taxonomy" id="3069689"/>
    <lineage>
        <taxon>Bacteria</taxon>
        <taxon>Pseudomonadati</taxon>
        <taxon>Acidobacteriota</taxon>
        <taxon>Terriglobia</taxon>
        <taxon>Terriglobales</taxon>
        <taxon>Acidobacteriaceae</taxon>
        <taxon>Tunturiibacter</taxon>
    </lineage>
</organism>
<comment type="caution">
    <text evidence="6">The sequence shown here is derived from an EMBL/GenBank/DDBJ whole genome shotgun (WGS) entry which is preliminary data.</text>
</comment>
<reference evidence="6 7" key="1">
    <citation type="submission" date="2020-08" db="EMBL/GenBank/DDBJ databases">
        <title>Genomic Encyclopedia of Type Strains, Phase IV (KMG-V): Genome sequencing to study the core and pangenomes of soil and plant-associated prokaryotes.</title>
        <authorList>
            <person name="Whitman W."/>
        </authorList>
    </citation>
    <scope>NUCLEOTIDE SEQUENCE [LARGE SCALE GENOMIC DNA]</scope>
    <source>
        <strain evidence="6 7">X5P2</strain>
    </source>
</reference>
<keyword evidence="5" id="KW-0460">Magnesium</keyword>
<comment type="similarity">
    <text evidence="1 5">Belongs to the 5-formyltetrahydrofolate cyclo-ligase family.</text>
</comment>
<dbReference type="GO" id="GO:0005524">
    <property type="term" value="F:ATP binding"/>
    <property type="evidence" value="ECO:0007669"/>
    <property type="project" value="UniProtKB-KW"/>
</dbReference>
<evidence type="ECO:0000313" key="7">
    <source>
        <dbReference type="Proteomes" id="UP000535182"/>
    </source>
</evidence>
<dbReference type="AlphaFoldDB" id="A0A9X0QIQ0"/>
<dbReference type="NCBIfam" id="TIGR02727">
    <property type="entry name" value="MTHFS_bact"/>
    <property type="match status" value="1"/>
</dbReference>
<dbReference type="EC" id="6.3.3.2" evidence="5"/>
<feature type="binding site" evidence="4">
    <location>
        <position position="85"/>
    </location>
    <ligand>
        <name>substrate</name>
    </ligand>
</feature>
<keyword evidence="5" id="KW-0479">Metal-binding</keyword>
<evidence type="ECO:0000256" key="3">
    <source>
        <dbReference type="ARBA" id="ARBA00022840"/>
    </source>
</evidence>
<dbReference type="RefSeq" id="WP_183981036.1">
    <property type="nucleotide sequence ID" value="NZ_JACHEB010000013.1"/>
</dbReference>
<dbReference type="PANTHER" id="PTHR23407">
    <property type="entry name" value="ATPASE INHIBITOR/5-FORMYLTETRAHYDROFOLATE CYCLO-LIGASE"/>
    <property type="match status" value="1"/>
</dbReference>